<organism evidence="3">
    <name type="scientific">Actinomyces timonensis</name>
    <dbReference type="NCBI Taxonomy" id="1288391"/>
    <lineage>
        <taxon>Bacteria</taxon>
        <taxon>Bacillati</taxon>
        <taxon>Actinomycetota</taxon>
        <taxon>Actinomycetes</taxon>
        <taxon>Actinomycetales</taxon>
        <taxon>Actinomycetaceae</taxon>
        <taxon>Actinomyces</taxon>
    </lineage>
</organism>
<reference evidence="3" key="1">
    <citation type="submission" date="2024-05" db="EMBL/GenBank/DDBJ databases">
        <title>Draft genome assemblies of 36 bacteria isolated from hibernating arctic ground squirrels.</title>
        <authorList>
            <person name="McKee H."/>
            <person name="Mullen L."/>
            <person name="Drown D.M."/>
            <person name="Duddleston K.N."/>
        </authorList>
    </citation>
    <scope>NUCLEOTIDE SEQUENCE</scope>
    <source>
        <strain evidence="3">AR004</strain>
    </source>
</reference>
<feature type="region of interest" description="Disordered" evidence="1">
    <location>
        <begin position="1"/>
        <end position="65"/>
    </location>
</feature>
<gene>
    <name evidence="3" type="ORF">ABXS69_00805</name>
</gene>
<sequence>MTDESTVSDDQPTSGSIAAEAQSPGSTASPPPAPEAQPLAGQPRPAHPGTAYAGQPVAAQGLPGQPALQAPPSVVSQALSPLGRAPAQISFLLTLAAVLGTALLSAILILAAITSSADKAPSGISPLLVAMGYSLGGHLTGGIDGGSDGSVSIGASMLPLGTLAAVATAVYLLARRRAHQDESWAPLGAVALRAALEALAVAVVACLLTGIVTLSGKGLSRDLAKGAIHASPVWILLVVWVLVFGALTAARSGSALLARVPGAVLQVVRELGGLVWAVGVILGPVVVLGAIVGAALNDAAPAILVIPVYLGNLLVYALSLGTLGGASLSASGRGAVNILVDIPVDAGTTTGLAWDALGGWSALLFLAILVLLVVAAARIGTRRQRLAAPSFERVWQLPVVGLVLAVVVLHLLVPLRAHIGVSVARSASSSADLSLGSSWWSSLALALILLVISVLAEYVPGLLYADAGSLLRLVGGGAAVDRWVAGLPTTGALPMASGQFAAEPVASTSPIASAGPVTDTGPVTAVAPPPPGAPTISPGTGAFPLGAPGTGAFPLGAPATGSFPAGATLAAGGTAPALAAPAPMSPQARRRFKLATGAVVACLALLMGVFIGVEVLNSQRTPEKAVEKYLDLVAAGKASEATAMVDPGVSNDQRALLTDSAMSAATSRITVVDVAEKGKGGDEKRVEATLSLDGEQFTQVFTVSSEDKSFGLLNNWKVKTSLAMPVQLSSESLGGLSVGGTEITLENPSKASKGVTSSERAGGTATQYMYPGTYPIASTSATSTYITTDKASVMVSQGRSGASGTRLAVEGEATEELKQHVLTKVNEKATSCVTPPTNTDNDCPYELQATNLAALSVTTPASTVTMDNASTFASGTIVFTYRKEPSTWDKNPKDQTVKYTFSGRLTWPDGGAPEVTVTRAAHSYGR</sequence>
<dbReference type="EMBL" id="CP159989">
    <property type="protein sequence ID" value="XCP82497.1"/>
    <property type="molecule type" value="Genomic_DNA"/>
</dbReference>
<name>A0AAU8N551_9ACTO</name>
<feature type="transmembrane region" description="Helical" evidence="2">
    <location>
        <begin position="271"/>
        <end position="296"/>
    </location>
</feature>
<keyword evidence="2" id="KW-0812">Transmembrane</keyword>
<feature type="transmembrane region" description="Helical" evidence="2">
    <location>
        <begin position="89"/>
        <end position="111"/>
    </location>
</feature>
<dbReference type="RefSeq" id="WP_366180737.1">
    <property type="nucleotide sequence ID" value="NZ_CP159989.1"/>
</dbReference>
<feature type="transmembrane region" description="Helical" evidence="2">
    <location>
        <begin position="194"/>
        <end position="215"/>
    </location>
</feature>
<keyword evidence="2" id="KW-0472">Membrane</keyword>
<proteinExistence type="predicted"/>
<accession>A0AAU8N551</accession>
<feature type="transmembrane region" description="Helical" evidence="2">
    <location>
        <begin position="153"/>
        <end position="174"/>
    </location>
</feature>
<keyword evidence="2" id="KW-1133">Transmembrane helix</keyword>
<protein>
    <submittedName>
        <fullName evidence="3">Uncharacterized protein</fullName>
    </submittedName>
</protein>
<evidence type="ECO:0000256" key="1">
    <source>
        <dbReference type="SAM" id="MobiDB-lite"/>
    </source>
</evidence>
<dbReference type="AlphaFoldDB" id="A0AAU8N551"/>
<evidence type="ECO:0000256" key="2">
    <source>
        <dbReference type="SAM" id="Phobius"/>
    </source>
</evidence>
<feature type="transmembrane region" description="Helical" evidence="2">
    <location>
        <begin position="123"/>
        <end position="141"/>
    </location>
</feature>
<feature type="transmembrane region" description="Helical" evidence="2">
    <location>
        <begin position="302"/>
        <end position="323"/>
    </location>
</feature>
<feature type="transmembrane region" description="Helical" evidence="2">
    <location>
        <begin position="594"/>
        <end position="613"/>
    </location>
</feature>
<evidence type="ECO:0000313" key="3">
    <source>
        <dbReference type="EMBL" id="XCP82497.1"/>
    </source>
</evidence>
<feature type="transmembrane region" description="Helical" evidence="2">
    <location>
        <begin position="360"/>
        <end position="379"/>
    </location>
</feature>
<feature type="transmembrane region" description="Helical" evidence="2">
    <location>
        <begin position="439"/>
        <end position="465"/>
    </location>
</feature>
<feature type="transmembrane region" description="Helical" evidence="2">
    <location>
        <begin position="399"/>
        <end position="419"/>
    </location>
</feature>
<feature type="transmembrane region" description="Helical" evidence="2">
    <location>
        <begin position="227"/>
        <end position="250"/>
    </location>
</feature>